<evidence type="ECO:0000256" key="11">
    <source>
        <dbReference type="ARBA" id="ARBA00023136"/>
    </source>
</evidence>
<evidence type="ECO:0000313" key="14">
    <source>
        <dbReference type="Proteomes" id="UP000005341"/>
    </source>
</evidence>
<accession>A0A828PZX5</accession>
<sequence length="52" mass="6196">MGNYGFYVWLSYAVSLLAMGILIWQTQREHKQILQNIKKEQARETQLNKQAR</sequence>
<evidence type="ECO:0000256" key="10">
    <source>
        <dbReference type="ARBA" id="ARBA00022989"/>
    </source>
</evidence>
<dbReference type="InterPro" id="IPR007078">
    <property type="entry name" value="Haem_export_protD_CcmD"/>
</dbReference>
<keyword evidence="6 12" id="KW-1003">Cell membrane</keyword>
<comment type="subcellular location">
    <subcellularLocation>
        <location evidence="2 12">Cell inner membrane</location>
        <topology evidence="2 12">Single-pass membrane protein</topology>
    </subcellularLocation>
</comment>
<gene>
    <name evidence="13" type="ORF">appser6_15210</name>
</gene>
<evidence type="ECO:0000256" key="6">
    <source>
        <dbReference type="ARBA" id="ARBA00022475"/>
    </source>
</evidence>
<protein>
    <recommendedName>
        <fullName evidence="4 12">Heme exporter protein D</fullName>
    </recommendedName>
</protein>
<proteinExistence type="inferred from homology"/>
<dbReference type="GO" id="GO:0015886">
    <property type="term" value="P:heme transport"/>
    <property type="evidence" value="ECO:0007669"/>
    <property type="project" value="InterPro"/>
</dbReference>
<keyword evidence="8 12" id="KW-0812">Transmembrane</keyword>
<evidence type="ECO:0000256" key="9">
    <source>
        <dbReference type="ARBA" id="ARBA00022748"/>
    </source>
</evidence>
<evidence type="ECO:0000256" key="3">
    <source>
        <dbReference type="ARBA" id="ARBA00008741"/>
    </source>
</evidence>
<name>A0A828PZX5_ACTPL</name>
<dbReference type="GO" id="GO:0017004">
    <property type="term" value="P:cytochrome complex assembly"/>
    <property type="evidence" value="ECO:0007669"/>
    <property type="project" value="UniProtKB-KW"/>
</dbReference>
<keyword evidence="7 12" id="KW-0997">Cell inner membrane</keyword>
<evidence type="ECO:0000256" key="4">
    <source>
        <dbReference type="ARBA" id="ARBA00016461"/>
    </source>
</evidence>
<evidence type="ECO:0000256" key="5">
    <source>
        <dbReference type="ARBA" id="ARBA00022448"/>
    </source>
</evidence>
<dbReference type="NCBIfam" id="TIGR03141">
    <property type="entry name" value="cytochro_ccmD"/>
    <property type="match status" value="1"/>
</dbReference>
<dbReference type="PANTHER" id="PTHR37531">
    <property type="entry name" value="HEME EXPORTER PROTEIN D"/>
    <property type="match status" value="1"/>
</dbReference>
<dbReference type="EMBL" id="ADOG01000021">
    <property type="protein sequence ID" value="EFM91566.1"/>
    <property type="molecule type" value="Genomic_DNA"/>
</dbReference>
<comment type="similarity">
    <text evidence="3 12">Belongs to the CcmD/CycX/HelD family.</text>
</comment>
<organism evidence="13 14">
    <name type="scientific">Actinobacillus pleuropneumoniae serovar 6 str. Femo</name>
    <dbReference type="NCBI Taxonomy" id="754256"/>
    <lineage>
        <taxon>Bacteria</taxon>
        <taxon>Pseudomonadati</taxon>
        <taxon>Pseudomonadota</taxon>
        <taxon>Gammaproteobacteria</taxon>
        <taxon>Pasteurellales</taxon>
        <taxon>Pasteurellaceae</taxon>
        <taxon>Actinobacillus</taxon>
    </lineage>
</organism>
<dbReference type="GO" id="GO:1903607">
    <property type="term" value="P:cytochrome c biosynthetic process"/>
    <property type="evidence" value="ECO:0007669"/>
    <property type="project" value="TreeGrafter"/>
</dbReference>
<dbReference type="GO" id="GO:0005886">
    <property type="term" value="C:plasma membrane"/>
    <property type="evidence" value="ECO:0007669"/>
    <property type="project" value="UniProtKB-SubCell"/>
</dbReference>
<dbReference type="AlphaFoldDB" id="A0A828PZX5"/>
<evidence type="ECO:0000313" key="13">
    <source>
        <dbReference type="EMBL" id="EFM91566.1"/>
    </source>
</evidence>
<dbReference type="InterPro" id="IPR052075">
    <property type="entry name" value="Heme_exporter_D"/>
</dbReference>
<evidence type="ECO:0000256" key="7">
    <source>
        <dbReference type="ARBA" id="ARBA00022519"/>
    </source>
</evidence>
<keyword evidence="11 12" id="KW-0472">Membrane</keyword>
<evidence type="ECO:0000256" key="2">
    <source>
        <dbReference type="ARBA" id="ARBA00004377"/>
    </source>
</evidence>
<keyword evidence="5 12" id="KW-0813">Transport</keyword>
<evidence type="ECO:0000256" key="12">
    <source>
        <dbReference type="RuleBase" id="RU363101"/>
    </source>
</evidence>
<dbReference type="Pfam" id="PF04995">
    <property type="entry name" value="CcmD"/>
    <property type="match status" value="1"/>
</dbReference>
<comment type="function">
    <text evidence="1 12">Required for the export of heme to the periplasm for the biogenesis of c-type cytochromes.</text>
</comment>
<dbReference type="Proteomes" id="UP000005341">
    <property type="component" value="Unassembled WGS sequence"/>
</dbReference>
<keyword evidence="10 12" id="KW-1133">Transmembrane helix</keyword>
<feature type="transmembrane region" description="Helical" evidence="12">
    <location>
        <begin position="6"/>
        <end position="24"/>
    </location>
</feature>
<evidence type="ECO:0000256" key="8">
    <source>
        <dbReference type="ARBA" id="ARBA00022692"/>
    </source>
</evidence>
<reference evidence="13 14" key="1">
    <citation type="journal article" date="2010" name="J. Bacteriol.">
        <title>Comparative genomic characterization of Actinobacillus pleuropneumoniae.</title>
        <authorList>
            <person name="Xu Z."/>
            <person name="Chen X."/>
            <person name="Li L."/>
            <person name="Li T."/>
            <person name="Wang S."/>
            <person name="Chen H."/>
            <person name="Zhou R."/>
        </authorList>
    </citation>
    <scope>NUCLEOTIDE SEQUENCE [LARGE SCALE GENOMIC DNA]</scope>
    <source>
        <strain evidence="13 14">Femo</strain>
    </source>
</reference>
<keyword evidence="9 12" id="KW-0201">Cytochrome c-type biogenesis</keyword>
<evidence type="ECO:0000256" key="1">
    <source>
        <dbReference type="ARBA" id="ARBA00002442"/>
    </source>
</evidence>
<comment type="caution">
    <text evidence="13">The sequence shown here is derived from an EMBL/GenBank/DDBJ whole genome shotgun (WGS) entry which is preliminary data.</text>
</comment>
<dbReference type="PANTHER" id="PTHR37531:SF1">
    <property type="entry name" value="HEME EXPORTER PROTEIN D"/>
    <property type="match status" value="1"/>
</dbReference>